<keyword evidence="1" id="KW-1133">Transmembrane helix</keyword>
<reference evidence="2 3" key="2">
    <citation type="submission" date="2018-03" db="EMBL/GenBank/DDBJ databases">
        <title>The ancient ancestry and fast evolution of plastids.</title>
        <authorList>
            <person name="Moore K.R."/>
            <person name="Magnabosco C."/>
            <person name="Momper L."/>
            <person name="Gold D.A."/>
            <person name="Bosak T."/>
            <person name="Fournier G.P."/>
        </authorList>
    </citation>
    <scope>NUCLEOTIDE SEQUENCE [LARGE SCALE GENOMIC DNA]</scope>
    <source>
        <strain evidence="2 3">CCALA 015</strain>
    </source>
</reference>
<reference evidence="2 3" key="1">
    <citation type="submission" date="2018-02" db="EMBL/GenBank/DDBJ databases">
        <authorList>
            <person name="Moore K."/>
            <person name="Momper L."/>
        </authorList>
    </citation>
    <scope>NUCLEOTIDE SEQUENCE [LARGE SCALE GENOMIC DNA]</scope>
    <source>
        <strain evidence="2 3">CCALA 015</strain>
    </source>
</reference>
<evidence type="ECO:0000256" key="1">
    <source>
        <dbReference type="SAM" id="Phobius"/>
    </source>
</evidence>
<keyword evidence="3" id="KW-1185">Reference proteome</keyword>
<comment type="caution">
    <text evidence="2">The sequence shown here is derived from an EMBL/GenBank/DDBJ whole genome shotgun (WGS) entry which is preliminary data.</text>
</comment>
<evidence type="ECO:0000313" key="2">
    <source>
        <dbReference type="EMBL" id="PSB36562.1"/>
    </source>
</evidence>
<proteinExistence type="predicted"/>
<dbReference type="Proteomes" id="UP000238218">
    <property type="component" value="Unassembled WGS sequence"/>
</dbReference>
<name>A0ABX5F7D3_9CHRO</name>
<gene>
    <name evidence="2" type="ORF">C7B81_13415</name>
</gene>
<keyword evidence="1" id="KW-0812">Transmembrane</keyword>
<evidence type="ECO:0000313" key="3">
    <source>
        <dbReference type="Proteomes" id="UP000238218"/>
    </source>
</evidence>
<sequence>MPNNFGPTLLLALGMLTAPVLIGVPLLVLGLALLRSADGTPALPTLSRALARRRQASACRRIGAS</sequence>
<dbReference type="EMBL" id="PVWP01000009">
    <property type="protein sequence ID" value="PSB36562.1"/>
    <property type="molecule type" value="Genomic_DNA"/>
</dbReference>
<organism evidence="2 3">
    <name type="scientific">Aphanothece cf. minutissima CCALA 015</name>
    <dbReference type="NCBI Taxonomy" id="2107695"/>
    <lineage>
        <taxon>Bacteria</taxon>
        <taxon>Bacillati</taxon>
        <taxon>Cyanobacteriota</taxon>
        <taxon>Cyanophyceae</taxon>
        <taxon>Oscillatoriophycideae</taxon>
        <taxon>Chroococcales</taxon>
        <taxon>Aphanothecaceae</taxon>
        <taxon>Aphanothece</taxon>
    </lineage>
</organism>
<dbReference type="RefSeq" id="WP_106222519.1">
    <property type="nucleotide sequence ID" value="NZ_PVWP01000009.1"/>
</dbReference>
<accession>A0ABX5F7D3</accession>
<keyword evidence="1" id="KW-0472">Membrane</keyword>
<protein>
    <submittedName>
        <fullName evidence="2">Uncharacterized protein</fullName>
    </submittedName>
</protein>
<feature type="transmembrane region" description="Helical" evidence="1">
    <location>
        <begin position="12"/>
        <end position="34"/>
    </location>
</feature>